<evidence type="ECO:0000313" key="3">
    <source>
        <dbReference type="Proteomes" id="UP000283295"/>
    </source>
</evidence>
<gene>
    <name evidence="2" type="ORF">DWX94_00255</name>
</gene>
<accession>A0A3R5ZQQ4</accession>
<dbReference type="GeneID" id="92830974"/>
<dbReference type="RefSeq" id="WP_004852278.1">
    <property type="nucleotide sequence ID" value="NZ_CABIWG010000003.1"/>
</dbReference>
<proteinExistence type="predicted"/>
<dbReference type="Pfam" id="PF01841">
    <property type="entry name" value="Transglut_core"/>
    <property type="match status" value="1"/>
</dbReference>
<dbReference type="EMBL" id="QRVK01000001">
    <property type="protein sequence ID" value="RGS44273.1"/>
    <property type="molecule type" value="Genomic_DNA"/>
</dbReference>
<reference evidence="2 3" key="1">
    <citation type="submission" date="2018-08" db="EMBL/GenBank/DDBJ databases">
        <title>A genome reference for cultivated species of the human gut microbiota.</title>
        <authorList>
            <person name="Zou Y."/>
            <person name="Xue W."/>
            <person name="Luo G."/>
        </authorList>
    </citation>
    <scope>NUCLEOTIDE SEQUENCE [LARGE SCALE GENOMIC DNA]</scope>
    <source>
        <strain evidence="2 3">AF22-21</strain>
    </source>
</reference>
<dbReference type="InterPro" id="IPR038765">
    <property type="entry name" value="Papain-like_cys_pep_sf"/>
</dbReference>
<protein>
    <submittedName>
        <fullName evidence="2">Transglutaminase family protein</fullName>
    </submittedName>
</protein>
<dbReference type="SUPFAM" id="SSF54001">
    <property type="entry name" value="Cysteine proteinases"/>
    <property type="match status" value="1"/>
</dbReference>
<sequence>MQLIQRNKDSAYLQYDKYVDYDNPIVAAKAKELAEGCKSSDEIIQACYYFVRDEISHTYDSNFTIITISASDVLKARTGISYSKANLLAALLRANNFYTGFCYIRIKHKGGKLAMHALNAVYHPDLKKWIRLDARGNKYGGFNADYTHNETQMGHEIDSAAGEYVFNDLIAVPLPSTMRILENSTNFLKMYFNDMPDYDA</sequence>
<organism evidence="2 3">
    <name type="scientific">Coprococcus eutactus</name>
    <dbReference type="NCBI Taxonomy" id="33043"/>
    <lineage>
        <taxon>Bacteria</taxon>
        <taxon>Bacillati</taxon>
        <taxon>Bacillota</taxon>
        <taxon>Clostridia</taxon>
        <taxon>Lachnospirales</taxon>
        <taxon>Lachnospiraceae</taxon>
        <taxon>Coprococcus</taxon>
    </lineage>
</organism>
<comment type="caution">
    <text evidence="2">The sequence shown here is derived from an EMBL/GenBank/DDBJ whole genome shotgun (WGS) entry which is preliminary data.</text>
</comment>
<evidence type="ECO:0000259" key="1">
    <source>
        <dbReference type="Pfam" id="PF01841"/>
    </source>
</evidence>
<dbReference type="Proteomes" id="UP000283295">
    <property type="component" value="Unassembled WGS sequence"/>
</dbReference>
<dbReference type="OrthoDB" id="5296450at2"/>
<dbReference type="Gene3D" id="3.10.620.30">
    <property type="match status" value="1"/>
</dbReference>
<dbReference type="PANTHER" id="PTHR33490:SF3">
    <property type="entry name" value="CONSERVED INTEGRAL MEMBRANE PROTEIN"/>
    <property type="match status" value="1"/>
</dbReference>
<dbReference type="PANTHER" id="PTHR33490">
    <property type="entry name" value="BLR5614 PROTEIN-RELATED"/>
    <property type="match status" value="1"/>
</dbReference>
<feature type="domain" description="Transglutaminase-like" evidence="1">
    <location>
        <begin position="29"/>
        <end position="134"/>
    </location>
</feature>
<name>A0A3R5ZQQ4_9FIRM</name>
<evidence type="ECO:0000313" key="2">
    <source>
        <dbReference type="EMBL" id="RGS44273.1"/>
    </source>
</evidence>
<dbReference type="AlphaFoldDB" id="A0A3R5ZQQ4"/>
<dbReference type="InterPro" id="IPR002931">
    <property type="entry name" value="Transglutaminase-like"/>
</dbReference>